<dbReference type="GO" id="GO:0043165">
    <property type="term" value="P:Gram-negative-bacterium-type cell outer membrane assembly"/>
    <property type="evidence" value="ECO:0007669"/>
    <property type="project" value="UniProtKB-UniRule"/>
</dbReference>
<dbReference type="InterPro" id="IPR015943">
    <property type="entry name" value="WD40/YVTN_repeat-like_dom_sf"/>
</dbReference>
<dbReference type="PANTHER" id="PTHR34512">
    <property type="entry name" value="CELL SURFACE PROTEIN"/>
    <property type="match status" value="1"/>
</dbReference>
<comment type="function">
    <text evidence="4">Part of the outer membrane protein assembly complex, which is involved in assembly and insertion of beta-barrel proteins into the outer membrane.</text>
</comment>
<keyword evidence="1 4" id="KW-0732">Signal</keyword>
<accession>A0A839HHK0</accession>
<evidence type="ECO:0000313" key="7">
    <source>
        <dbReference type="Proteomes" id="UP000548632"/>
    </source>
</evidence>
<dbReference type="GO" id="GO:0009279">
    <property type="term" value="C:cell outer membrane"/>
    <property type="evidence" value="ECO:0007669"/>
    <property type="project" value="UniProtKB-SubCell"/>
</dbReference>
<comment type="similarity">
    <text evidence="4">Belongs to the BamB family.</text>
</comment>
<dbReference type="PANTHER" id="PTHR34512:SF30">
    <property type="entry name" value="OUTER MEMBRANE PROTEIN ASSEMBLY FACTOR BAMB"/>
    <property type="match status" value="1"/>
</dbReference>
<comment type="subcellular location">
    <subcellularLocation>
        <location evidence="4">Cell outer membrane</location>
    </subcellularLocation>
</comment>
<evidence type="ECO:0000313" key="6">
    <source>
        <dbReference type="EMBL" id="MBB1126457.1"/>
    </source>
</evidence>
<keyword evidence="3 4" id="KW-0998">Cell outer membrane</keyword>
<dbReference type="InterPro" id="IPR011047">
    <property type="entry name" value="Quinoprotein_ADH-like_sf"/>
</dbReference>
<sequence length="396" mass="42503">MNTTRRWQLFALLTAMIALPGCGMLSWFDSDEDPHPPTPLTDQSLPLTAKVAWSTRLGKGTDGRELELAPVVFKQQVYVADAHGKIAALALRDGRPTWQRDTDYPLSGGPDVLDDQLVLSSTDGDVVAFSTTDGKEKWRSQLGVALLSAPRLATDVVIAHALDDSVHALDRRTGKARWNYTSPAPTLTLHGSSTPLVQNDAAIVGLAGGRLVSLELGQGAPNWELTITPPSGRSDIERMTDIDADPLVVGATVYVAAYNGDLAAVDLPTGAILWRRALSAYAGITAADQTLYITAADDTIWAAAPQDGVGQWKQEALRYRRLTAPAVDGNYLVVGDFEGWLHWIARRDGQLAGRVRVTKASISHRPVVANGQVLVYANDGTVAAVALQRATERGSK</sequence>
<evidence type="ECO:0000256" key="3">
    <source>
        <dbReference type="ARBA" id="ARBA00023237"/>
    </source>
</evidence>
<evidence type="ECO:0000256" key="1">
    <source>
        <dbReference type="ARBA" id="ARBA00022729"/>
    </source>
</evidence>
<feature type="domain" description="Pyrrolo-quinoline quinone repeat" evidence="5">
    <location>
        <begin position="83"/>
        <end position="314"/>
    </location>
</feature>
<gene>
    <name evidence="4 6" type="primary">bamB</name>
    <name evidence="6" type="ORF">HUK38_09450</name>
</gene>
<dbReference type="InterPro" id="IPR002372">
    <property type="entry name" value="PQQ_rpt_dom"/>
</dbReference>
<organism evidence="6 7">
    <name type="scientific">Thiospirillum jenense</name>
    <dbReference type="NCBI Taxonomy" id="1653858"/>
    <lineage>
        <taxon>Bacteria</taxon>
        <taxon>Pseudomonadati</taxon>
        <taxon>Pseudomonadota</taxon>
        <taxon>Gammaproteobacteria</taxon>
        <taxon>Chromatiales</taxon>
        <taxon>Chromatiaceae</taxon>
        <taxon>Thiospirillum</taxon>
    </lineage>
</organism>
<keyword evidence="2 4" id="KW-0472">Membrane</keyword>
<dbReference type="Pfam" id="PF13360">
    <property type="entry name" value="PQQ_2"/>
    <property type="match status" value="1"/>
</dbReference>
<evidence type="ECO:0000259" key="5">
    <source>
        <dbReference type="Pfam" id="PF13360"/>
    </source>
</evidence>
<dbReference type="SMART" id="SM00564">
    <property type="entry name" value="PQQ"/>
    <property type="match status" value="6"/>
</dbReference>
<dbReference type="InterPro" id="IPR018391">
    <property type="entry name" value="PQQ_b-propeller_rpt"/>
</dbReference>
<dbReference type="RefSeq" id="WP_182584088.1">
    <property type="nucleotide sequence ID" value="NZ_JABVCQ010000019.1"/>
</dbReference>
<dbReference type="EMBL" id="JABVCQ010000019">
    <property type="protein sequence ID" value="MBB1126457.1"/>
    <property type="molecule type" value="Genomic_DNA"/>
</dbReference>
<comment type="caution">
    <text evidence="6">The sequence shown here is derived from an EMBL/GenBank/DDBJ whole genome shotgun (WGS) entry which is preliminary data.</text>
</comment>
<dbReference type="Proteomes" id="UP000548632">
    <property type="component" value="Unassembled WGS sequence"/>
</dbReference>
<dbReference type="Gene3D" id="2.130.10.10">
    <property type="entry name" value="YVTN repeat-like/Quinoprotein amine dehydrogenase"/>
    <property type="match status" value="1"/>
</dbReference>
<protein>
    <recommendedName>
        <fullName evidence="4">Outer membrane protein assembly factor BamB</fullName>
    </recommendedName>
</protein>
<dbReference type="SUPFAM" id="SSF50998">
    <property type="entry name" value="Quinoprotein alcohol dehydrogenase-like"/>
    <property type="match status" value="1"/>
</dbReference>
<reference evidence="6 7" key="1">
    <citation type="journal article" date="2020" name="Arch. Microbiol.">
        <title>The genome sequence of the giant phototrophic gammaproteobacterium Thiospirillum jenense gives insight into its physiological properties and phylogenetic relationships.</title>
        <authorList>
            <person name="Imhoff J.F."/>
            <person name="Meyer T.E."/>
            <person name="Kyndt J.A."/>
        </authorList>
    </citation>
    <scope>NUCLEOTIDE SEQUENCE [LARGE SCALE GENOMIC DNA]</scope>
    <source>
        <strain evidence="6 7">DSM 216</strain>
    </source>
</reference>
<keyword evidence="7" id="KW-1185">Reference proteome</keyword>
<name>A0A839HHK0_9GAMM</name>
<evidence type="ECO:0000256" key="2">
    <source>
        <dbReference type="ARBA" id="ARBA00023136"/>
    </source>
</evidence>
<dbReference type="GO" id="GO:0051205">
    <property type="term" value="P:protein insertion into membrane"/>
    <property type="evidence" value="ECO:0007669"/>
    <property type="project" value="UniProtKB-UniRule"/>
</dbReference>
<dbReference type="HAMAP" id="MF_00923">
    <property type="entry name" value="OM_assembly_BamB"/>
    <property type="match status" value="1"/>
</dbReference>
<dbReference type="AlphaFoldDB" id="A0A839HHK0"/>
<comment type="subunit">
    <text evidence="4">Part of the Bam complex.</text>
</comment>
<evidence type="ECO:0000256" key="4">
    <source>
        <dbReference type="HAMAP-Rule" id="MF_00923"/>
    </source>
</evidence>
<dbReference type="InterPro" id="IPR017687">
    <property type="entry name" value="BamB"/>
</dbReference>
<dbReference type="NCBIfam" id="TIGR03300">
    <property type="entry name" value="assembly_YfgL"/>
    <property type="match status" value="1"/>
</dbReference>
<proteinExistence type="inferred from homology"/>